<accession>A0A6J1PYD4</accession>
<evidence type="ECO:0000256" key="2">
    <source>
        <dbReference type="SAM" id="MobiDB-lite"/>
    </source>
</evidence>
<keyword evidence="4" id="KW-1185">Reference proteome</keyword>
<name>A0A6J1PYD4_9HYME</name>
<feature type="transmembrane region" description="Helical" evidence="3">
    <location>
        <begin position="227"/>
        <end position="250"/>
    </location>
</feature>
<sequence length="252" mass="29445">MDDVQSGTSSPSSSSNKDQEIHHPQEFLKKDKIIMIKQGLHLSVHLLNSLKDKIEIERELMRQQKADLTLEETKKVVKSDKELISERNAEFLRTQIENASRNLPNFAATVQNKSDRTSENLEESREHNAELRENMKKLENEMSKYEKKLEIAMEEQERLISSLALTNELKEILEADLWRTTEELRAREQEVKNSSNRELELARTLQNLYGTYLQVEGKRRALVNQKVYLVFCLFTLLLYLLFLINAFCVLCD</sequence>
<keyword evidence="3" id="KW-1133">Transmembrane helix</keyword>
<feature type="region of interest" description="Disordered" evidence="2">
    <location>
        <begin position="1"/>
        <end position="22"/>
    </location>
</feature>
<reference evidence="5 6" key="1">
    <citation type="submission" date="2025-04" db="UniProtKB">
        <authorList>
            <consortium name="RefSeq"/>
        </authorList>
    </citation>
    <scope>IDENTIFICATION</scope>
    <source>
        <tissue evidence="5 6">Whole body</tissue>
    </source>
</reference>
<evidence type="ECO:0000313" key="6">
    <source>
        <dbReference type="RefSeq" id="XP_024874874.1"/>
    </source>
</evidence>
<feature type="compositionally biased region" description="Low complexity" evidence="2">
    <location>
        <begin position="1"/>
        <end position="15"/>
    </location>
</feature>
<evidence type="ECO:0000313" key="5">
    <source>
        <dbReference type="RefSeq" id="XP_024874873.1"/>
    </source>
</evidence>
<dbReference type="AlphaFoldDB" id="A0A6J1PYD4"/>
<keyword evidence="3" id="KW-0472">Membrane</keyword>
<evidence type="ECO:0000313" key="4">
    <source>
        <dbReference type="Proteomes" id="UP000504618"/>
    </source>
</evidence>
<dbReference type="GeneID" id="112456511"/>
<gene>
    <name evidence="5 6" type="primary">LOC112456511</name>
</gene>
<proteinExistence type="predicted"/>
<dbReference type="RefSeq" id="XP_024874873.1">
    <property type="nucleotide sequence ID" value="XM_025019105.1"/>
</dbReference>
<keyword evidence="3" id="KW-0812">Transmembrane</keyword>
<feature type="coiled-coil region" evidence="1">
    <location>
        <begin position="114"/>
        <end position="162"/>
    </location>
</feature>
<organism evidence="4 6">
    <name type="scientific">Temnothorax curvispinosus</name>
    <dbReference type="NCBI Taxonomy" id="300111"/>
    <lineage>
        <taxon>Eukaryota</taxon>
        <taxon>Metazoa</taxon>
        <taxon>Ecdysozoa</taxon>
        <taxon>Arthropoda</taxon>
        <taxon>Hexapoda</taxon>
        <taxon>Insecta</taxon>
        <taxon>Pterygota</taxon>
        <taxon>Neoptera</taxon>
        <taxon>Endopterygota</taxon>
        <taxon>Hymenoptera</taxon>
        <taxon>Apocrita</taxon>
        <taxon>Aculeata</taxon>
        <taxon>Formicoidea</taxon>
        <taxon>Formicidae</taxon>
        <taxon>Myrmicinae</taxon>
        <taxon>Temnothorax</taxon>
    </lineage>
</organism>
<keyword evidence="1" id="KW-0175">Coiled coil</keyword>
<dbReference type="Proteomes" id="UP000504618">
    <property type="component" value="Unplaced"/>
</dbReference>
<evidence type="ECO:0000256" key="1">
    <source>
        <dbReference type="SAM" id="Coils"/>
    </source>
</evidence>
<evidence type="ECO:0000256" key="3">
    <source>
        <dbReference type="SAM" id="Phobius"/>
    </source>
</evidence>
<protein>
    <submittedName>
        <fullName evidence="5 6">Synaptonemal complex protein 1-like</fullName>
    </submittedName>
</protein>
<dbReference type="RefSeq" id="XP_024874874.1">
    <property type="nucleotide sequence ID" value="XM_025019106.1"/>
</dbReference>
<dbReference type="OrthoDB" id="2020852at2759"/>